<dbReference type="InterPro" id="IPR021408">
    <property type="entry name" value="DUF3046"/>
</dbReference>
<protein>
    <recommendedName>
        <fullName evidence="3">DUF3046 domain-containing protein</fullName>
    </recommendedName>
</protein>
<evidence type="ECO:0000313" key="2">
    <source>
        <dbReference type="Proteomes" id="UP000523079"/>
    </source>
</evidence>
<reference evidence="1 2" key="1">
    <citation type="submission" date="2020-07" db="EMBL/GenBank/DDBJ databases">
        <title>Sequencing the genomes of 1000 actinobacteria strains.</title>
        <authorList>
            <person name="Klenk H.-P."/>
        </authorList>
    </citation>
    <scope>NUCLEOTIDE SEQUENCE [LARGE SCALE GENOMIC DNA]</scope>
    <source>
        <strain evidence="1 2">DSM 100723</strain>
    </source>
</reference>
<name>A0A7W3IUH6_9ACTN</name>
<dbReference type="Proteomes" id="UP000523079">
    <property type="component" value="Unassembled WGS sequence"/>
</dbReference>
<organism evidence="1 2">
    <name type="scientific">Microlunatus kandeliicorticis</name>
    <dbReference type="NCBI Taxonomy" id="1759536"/>
    <lineage>
        <taxon>Bacteria</taxon>
        <taxon>Bacillati</taxon>
        <taxon>Actinomycetota</taxon>
        <taxon>Actinomycetes</taxon>
        <taxon>Propionibacteriales</taxon>
        <taxon>Propionibacteriaceae</taxon>
        <taxon>Microlunatus</taxon>
    </lineage>
</organism>
<dbReference type="EMBL" id="JACGWT010000005">
    <property type="protein sequence ID" value="MBA8795429.1"/>
    <property type="molecule type" value="Genomic_DNA"/>
</dbReference>
<evidence type="ECO:0008006" key="3">
    <source>
        <dbReference type="Google" id="ProtNLM"/>
    </source>
</evidence>
<evidence type="ECO:0000313" key="1">
    <source>
        <dbReference type="EMBL" id="MBA8795429.1"/>
    </source>
</evidence>
<dbReference type="Pfam" id="PF11248">
    <property type="entry name" value="DUF3046"/>
    <property type="match status" value="1"/>
</dbReference>
<gene>
    <name evidence="1" type="ORF">FHX74_003065</name>
</gene>
<accession>A0A7W3IUH6</accession>
<dbReference type="RefSeq" id="WP_182561051.1">
    <property type="nucleotide sequence ID" value="NZ_JACGWT010000005.1"/>
</dbReference>
<sequence length="64" mass="7303">MRETEFWERMQQHLGAAYASVWAGQHNLSALGNRTVDQALADGVPPKTIWRAVWAALELPDRER</sequence>
<proteinExistence type="predicted"/>
<dbReference type="AlphaFoldDB" id="A0A7W3IUH6"/>
<keyword evidence="2" id="KW-1185">Reference proteome</keyword>
<comment type="caution">
    <text evidence="1">The sequence shown here is derived from an EMBL/GenBank/DDBJ whole genome shotgun (WGS) entry which is preliminary data.</text>
</comment>